<dbReference type="AlphaFoldDB" id="A0AAD6YEK7"/>
<reference evidence="2" key="1">
    <citation type="submission" date="2023-03" db="EMBL/GenBank/DDBJ databases">
        <title>Massive genome expansion in bonnet fungi (Mycena s.s.) driven by repeated elements and novel gene families across ecological guilds.</title>
        <authorList>
            <consortium name="Lawrence Berkeley National Laboratory"/>
            <person name="Harder C.B."/>
            <person name="Miyauchi S."/>
            <person name="Viragh M."/>
            <person name="Kuo A."/>
            <person name="Thoen E."/>
            <person name="Andreopoulos B."/>
            <person name="Lu D."/>
            <person name="Skrede I."/>
            <person name="Drula E."/>
            <person name="Henrissat B."/>
            <person name="Morin E."/>
            <person name="Kohler A."/>
            <person name="Barry K."/>
            <person name="LaButti K."/>
            <person name="Morin E."/>
            <person name="Salamov A."/>
            <person name="Lipzen A."/>
            <person name="Mereny Z."/>
            <person name="Hegedus B."/>
            <person name="Baldrian P."/>
            <person name="Stursova M."/>
            <person name="Weitz H."/>
            <person name="Taylor A."/>
            <person name="Grigoriev I.V."/>
            <person name="Nagy L.G."/>
            <person name="Martin F."/>
            <person name="Kauserud H."/>
        </authorList>
    </citation>
    <scope>NUCLEOTIDE SEQUENCE</scope>
    <source>
        <strain evidence="2">9144</strain>
    </source>
</reference>
<sequence length="246" mass="27638">MIARCRAKCWIIQLKEESSNISLPNTQRGMKGHIVIYPQRPSRIAQLLPPALDEITDPICVLFVGAKPPTPEWLKEHAKPLTVRPQKVRTALKWLQQHNRLYKDVILNEEVLSSMPDKYVLPVQIEHIVPSEFDDARTSRYDVPAFGVSPASDDAVEPREVCWENVVISDVDASASSNQLREAALNHVKAGGGYVTVPHDPTPANEFMNPDLFPLIYPTLFPYGIGGFQDKHRVSPLSTARHIKHL</sequence>
<comment type="caution">
    <text evidence="2">The sequence shown here is derived from an EMBL/GenBank/DDBJ whole genome shotgun (WGS) entry which is preliminary data.</text>
</comment>
<keyword evidence="3" id="KW-1185">Reference proteome</keyword>
<organism evidence="2 3">
    <name type="scientific">Mycena pura</name>
    <dbReference type="NCBI Taxonomy" id="153505"/>
    <lineage>
        <taxon>Eukaryota</taxon>
        <taxon>Fungi</taxon>
        <taxon>Dikarya</taxon>
        <taxon>Basidiomycota</taxon>
        <taxon>Agaricomycotina</taxon>
        <taxon>Agaricomycetes</taxon>
        <taxon>Agaricomycetidae</taxon>
        <taxon>Agaricales</taxon>
        <taxon>Marasmiineae</taxon>
        <taxon>Mycenaceae</taxon>
        <taxon>Mycena</taxon>
    </lineage>
</organism>
<dbReference type="Proteomes" id="UP001219525">
    <property type="component" value="Unassembled WGS sequence"/>
</dbReference>
<gene>
    <name evidence="2" type="ORF">GGX14DRAFT_307449</name>
</gene>
<feature type="domain" description="DUF6570" evidence="1">
    <location>
        <begin position="1"/>
        <end position="112"/>
    </location>
</feature>
<evidence type="ECO:0000313" key="2">
    <source>
        <dbReference type="EMBL" id="KAJ7215441.1"/>
    </source>
</evidence>
<dbReference type="InterPro" id="IPR046700">
    <property type="entry name" value="DUF6570"/>
</dbReference>
<evidence type="ECO:0000259" key="1">
    <source>
        <dbReference type="Pfam" id="PF20209"/>
    </source>
</evidence>
<feature type="non-terminal residue" evidence="2">
    <location>
        <position position="246"/>
    </location>
</feature>
<name>A0AAD6YEK7_9AGAR</name>
<dbReference type="Pfam" id="PF20209">
    <property type="entry name" value="DUF6570"/>
    <property type="match status" value="1"/>
</dbReference>
<dbReference type="EMBL" id="JARJCW010000017">
    <property type="protein sequence ID" value="KAJ7215441.1"/>
    <property type="molecule type" value="Genomic_DNA"/>
</dbReference>
<proteinExistence type="predicted"/>
<accession>A0AAD6YEK7</accession>
<evidence type="ECO:0000313" key="3">
    <source>
        <dbReference type="Proteomes" id="UP001219525"/>
    </source>
</evidence>
<protein>
    <recommendedName>
        <fullName evidence="1">DUF6570 domain-containing protein</fullName>
    </recommendedName>
</protein>